<comment type="subcellular location">
    <subcellularLocation>
        <location evidence="1">Membrane</location>
        <topology evidence="1">Multi-pass membrane protein</topology>
    </subcellularLocation>
</comment>
<dbReference type="Proteomes" id="UP000654075">
    <property type="component" value="Unassembled WGS sequence"/>
</dbReference>
<dbReference type="GO" id="GO:0008324">
    <property type="term" value="F:monoatomic cation transmembrane transporter activity"/>
    <property type="evidence" value="ECO:0007669"/>
    <property type="project" value="InterPro"/>
</dbReference>
<feature type="transmembrane region" description="Helical" evidence="8">
    <location>
        <begin position="88"/>
        <end position="109"/>
    </location>
</feature>
<evidence type="ECO:0000256" key="1">
    <source>
        <dbReference type="ARBA" id="ARBA00004141"/>
    </source>
</evidence>
<evidence type="ECO:0000256" key="2">
    <source>
        <dbReference type="ARBA" id="ARBA00009749"/>
    </source>
</evidence>
<dbReference type="Gene3D" id="1.10.357.20">
    <property type="entry name" value="SLC41 divalent cation transporters, integral membrane domain"/>
    <property type="match status" value="1"/>
</dbReference>
<evidence type="ECO:0000256" key="7">
    <source>
        <dbReference type="ARBA" id="ARBA00023136"/>
    </source>
</evidence>
<dbReference type="GO" id="GO:0016020">
    <property type="term" value="C:membrane"/>
    <property type="evidence" value="ECO:0007669"/>
    <property type="project" value="UniProtKB-SubCell"/>
</dbReference>
<keyword evidence="11" id="KW-1185">Reference proteome</keyword>
<evidence type="ECO:0000313" key="11">
    <source>
        <dbReference type="Proteomes" id="UP000654075"/>
    </source>
</evidence>
<sequence>MAMAEARMEAPLLAGQVPSPCRPGRSLSSASNGSLVNAFAIGQRLEEELESVFSSIRSQSTEDLFAEDEKNRQYAAAGPLKRAFPERYAALLVTLAVEVPVALIISGGSKDLRRLIGVERYTLLLAFLPLTSAISGNVGLQASTLTTRAISHGDCTKATYLRWLRAELLTAALLSVVTGLAVALLALLWTHATFEEGWDVGFAITVGLSQAFSIAIAGLTGTCAPLIFTFIFHGDAGKWAGPMETAVQDVAGSFAMVYVAQWVLLQCIRLGLSPAVVKV</sequence>
<feature type="transmembrane region" description="Helical" evidence="8">
    <location>
        <begin position="121"/>
        <end position="140"/>
    </location>
</feature>
<keyword evidence="7 8" id="KW-0472">Membrane</keyword>
<evidence type="ECO:0000256" key="4">
    <source>
        <dbReference type="ARBA" id="ARBA00022692"/>
    </source>
</evidence>
<evidence type="ECO:0000256" key="6">
    <source>
        <dbReference type="ARBA" id="ARBA00022989"/>
    </source>
</evidence>
<evidence type="ECO:0000313" key="10">
    <source>
        <dbReference type="EMBL" id="CAE8610683.1"/>
    </source>
</evidence>
<dbReference type="InterPro" id="IPR036739">
    <property type="entry name" value="SLC41_membr_dom_sf"/>
</dbReference>
<dbReference type="AlphaFoldDB" id="A0A813FJX0"/>
<gene>
    <name evidence="10" type="ORF">PGLA1383_LOCUS28509</name>
</gene>
<feature type="domain" description="SLC41A/MgtE integral membrane" evidence="9">
    <location>
        <begin position="129"/>
        <end position="258"/>
    </location>
</feature>
<dbReference type="SUPFAM" id="SSF161093">
    <property type="entry name" value="MgtE membrane domain-like"/>
    <property type="match status" value="1"/>
</dbReference>
<keyword evidence="5" id="KW-0460">Magnesium</keyword>
<dbReference type="OMA" id="WTHATFE"/>
<evidence type="ECO:0000256" key="5">
    <source>
        <dbReference type="ARBA" id="ARBA00022842"/>
    </source>
</evidence>
<evidence type="ECO:0000256" key="3">
    <source>
        <dbReference type="ARBA" id="ARBA00022448"/>
    </source>
</evidence>
<evidence type="ECO:0000259" key="9">
    <source>
        <dbReference type="Pfam" id="PF01769"/>
    </source>
</evidence>
<reference evidence="10" key="1">
    <citation type="submission" date="2021-02" db="EMBL/GenBank/DDBJ databases">
        <authorList>
            <person name="Dougan E. K."/>
            <person name="Rhodes N."/>
            <person name="Thang M."/>
            <person name="Chan C."/>
        </authorList>
    </citation>
    <scope>NUCLEOTIDE SEQUENCE</scope>
</reference>
<feature type="transmembrane region" description="Helical" evidence="8">
    <location>
        <begin position="168"/>
        <end position="191"/>
    </location>
</feature>
<dbReference type="PANTHER" id="PTHR41394">
    <property type="entry name" value="MAGNESIUM TRANSPORTER MGTE"/>
    <property type="match status" value="1"/>
</dbReference>
<name>A0A813FJX0_POLGL</name>
<evidence type="ECO:0000256" key="8">
    <source>
        <dbReference type="SAM" id="Phobius"/>
    </source>
</evidence>
<comment type="caution">
    <text evidence="10">The sequence shown here is derived from an EMBL/GenBank/DDBJ whole genome shotgun (WGS) entry which is preliminary data.</text>
</comment>
<proteinExistence type="inferred from homology"/>
<dbReference type="EMBL" id="CAJNNV010024819">
    <property type="protein sequence ID" value="CAE8610683.1"/>
    <property type="molecule type" value="Genomic_DNA"/>
</dbReference>
<dbReference type="Pfam" id="PF01769">
    <property type="entry name" value="MgtE"/>
    <property type="match status" value="1"/>
</dbReference>
<keyword evidence="4 8" id="KW-0812">Transmembrane</keyword>
<protein>
    <recommendedName>
        <fullName evidence="9">SLC41A/MgtE integral membrane domain-containing protein</fullName>
    </recommendedName>
</protein>
<feature type="transmembrane region" description="Helical" evidence="8">
    <location>
        <begin position="211"/>
        <end position="232"/>
    </location>
</feature>
<comment type="similarity">
    <text evidence="2">Belongs to the SLC41A transporter family.</text>
</comment>
<accession>A0A813FJX0</accession>
<dbReference type="InterPro" id="IPR006667">
    <property type="entry name" value="SLC41_membr_dom"/>
</dbReference>
<keyword evidence="6 8" id="KW-1133">Transmembrane helix</keyword>
<organism evidence="10 11">
    <name type="scientific">Polarella glacialis</name>
    <name type="common">Dinoflagellate</name>
    <dbReference type="NCBI Taxonomy" id="89957"/>
    <lineage>
        <taxon>Eukaryota</taxon>
        <taxon>Sar</taxon>
        <taxon>Alveolata</taxon>
        <taxon>Dinophyceae</taxon>
        <taxon>Suessiales</taxon>
        <taxon>Suessiaceae</taxon>
        <taxon>Polarella</taxon>
    </lineage>
</organism>
<dbReference type="OrthoDB" id="435585at2759"/>
<keyword evidence="3" id="KW-0813">Transport</keyword>
<dbReference type="PANTHER" id="PTHR41394:SF5">
    <property type="entry name" value="SLC41A_MGTE INTEGRAL MEMBRANE DOMAIN-CONTAINING PROTEIN"/>
    <property type="match status" value="1"/>
</dbReference>